<dbReference type="GO" id="GO:0016020">
    <property type="term" value="C:membrane"/>
    <property type="evidence" value="ECO:0007669"/>
    <property type="project" value="UniProtKB-SubCell"/>
</dbReference>
<feature type="transmembrane region" description="Helical" evidence="5">
    <location>
        <begin position="56"/>
        <end position="84"/>
    </location>
</feature>
<evidence type="ECO:0000256" key="4">
    <source>
        <dbReference type="ARBA" id="ARBA00023136"/>
    </source>
</evidence>
<dbReference type="PANTHER" id="PTHR23017">
    <property type="entry name" value="SERPENTINE RECEPTOR, CLASS X"/>
    <property type="match status" value="1"/>
</dbReference>
<evidence type="ECO:0000313" key="7">
    <source>
        <dbReference type="EMBL" id="KHJ94240.1"/>
    </source>
</evidence>
<accession>A0A0B1TFS2</accession>
<dbReference type="OrthoDB" id="5874085at2759"/>
<evidence type="ECO:0000256" key="3">
    <source>
        <dbReference type="ARBA" id="ARBA00022989"/>
    </source>
</evidence>
<dbReference type="Proteomes" id="UP000053660">
    <property type="component" value="Unassembled WGS sequence"/>
</dbReference>
<evidence type="ECO:0000256" key="5">
    <source>
        <dbReference type="SAM" id="Phobius"/>
    </source>
</evidence>
<dbReference type="EMBL" id="KN550408">
    <property type="protein sequence ID" value="KHJ94240.1"/>
    <property type="molecule type" value="Genomic_DNA"/>
</dbReference>
<keyword evidence="4 5" id="KW-0472">Membrane</keyword>
<sequence length="127" mass="14460">MIMIRLNPALKNSFGILCFSQTVASFGTALTFLFWVTPLTLMGSLSYQELPAKLVGQVMILFWNASIYSHLAISINRLVAIAFVHRVVTIFTTRNTVFIVILVWIVAFCYVIPYFWGKTILLRSELH</sequence>
<dbReference type="SUPFAM" id="SSF81321">
    <property type="entry name" value="Family A G protein-coupled receptor-like"/>
    <property type="match status" value="1"/>
</dbReference>
<comment type="subcellular location">
    <subcellularLocation>
        <location evidence="1">Membrane</location>
    </subcellularLocation>
</comment>
<evidence type="ECO:0000256" key="1">
    <source>
        <dbReference type="ARBA" id="ARBA00004370"/>
    </source>
</evidence>
<dbReference type="InterPro" id="IPR019430">
    <property type="entry name" value="7TM_GPCR_serpentine_rcpt_Srx"/>
</dbReference>
<dbReference type="PANTHER" id="PTHR23017:SF3">
    <property type="entry name" value="G-PROTEIN COUPLED RECEPTORS FAMILY 1 PROFILE DOMAIN-CONTAINING PROTEIN"/>
    <property type="match status" value="1"/>
</dbReference>
<keyword evidence="8" id="KW-1185">Reference proteome</keyword>
<name>A0A0B1TFS2_OESDE</name>
<gene>
    <name evidence="7" type="ORF">OESDEN_05837</name>
</gene>
<dbReference type="InterPro" id="IPR017452">
    <property type="entry name" value="GPCR_Rhodpsn_7TM"/>
</dbReference>
<keyword evidence="3 5" id="KW-1133">Transmembrane helix</keyword>
<dbReference type="Pfam" id="PF10328">
    <property type="entry name" value="7TM_GPCR_Srx"/>
    <property type="match status" value="1"/>
</dbReference>
<evidence type="ECO:0000256" key="2">
    <source>
        <dbReference type="ARBA" id="ARBA00022692"/>
    </source>
</evidence>
<proteinExistence type="predicted"/>
<reference evidence="7 8" key="1">
    <citation type="submission" date="2014-03" db="EMBL/GenBank/DDBJ databases">
        <title>Draft genome of the hookworm Oesophagostomum dentatum.</title>
        <authorList>
            <person name="Mitreva M."/>
        </authorList>
    </citation>
    <scope>NUCLEOTIDE SEQUENCE [LARGE SCALE GENOMIC DNA]</scope>
    <source>
        <strain evidence="7 8">OD-Hann</strain>
    </source>
</reference>
<feature type="domain" description="G-protein coupled receptors family 1 profile" evidence="6">
    <location>
        <begin position="1"/>
        <end position="127"/>
    </location>
</feature>
<dbReference type="PROSITE" id="PS50262">
    <property type="entry name" value="G_PROTEIN_RECEP_F1_2"/>
    <property type="match status" value="1"/>
</dbReference>
<organism evidence="7 8">
    <name type="scientific">Oesophagostomum dentatum</name>
    <name type="common">Nodular worm</name>
    <dbReference type="NCBI Taxonomy" id="61180"/>
    <lineage>
        <taxon>Eukaryota</taxon>
        <taxon>Metazoa</taxon>
        <taxon>Ecdysozoa</taxon>
        <taxon>Nematoda</taxon>
        <taxon>Chromadorea</taxon>
        <taxon>Rhabditida</taxon>
        <taxon>Rhabditina</taxon>
        <taxon>Rhabditomorpha</taxon>
        <taxon>Strongyloidea</taxon>
        <taxon>Strongylidae</taxon>
        <taxon>Oesophagostomum</taxon>
    </lineage>
</organism>
<protein>
    <recommendedName>
        <fullName evidence="6">G-protein coupled receptors family 1 profile domain-containing protein</fullName>
    </recommendedName>
</protein>
<feature type="transmembrane region" description="Helical" evidence="5">
    <location>
        <begin position="12"/>
        <end position="36"/>
    </location>
</feature>
<evidence type="ECO:0000313" key="8">
    <source>
        <dbReference type="Proteomes" id="UP000053660"/>
    </source>
</evidence>
<keyword evidence="2 5" id="KW-0812">Transmembrane</keyword>
<evidence type="ECO:0000259" key="6">
    <source>
        <dbReference type="PROSITE" id="PS50262"/>
    </source>
</evidence>
<dbReference type="AlphaFoldDB" id="A0A0B1TFS2"/>
<dbReference type="CDD" id="cd00637">
    <property type="entry name" value="7tm_classA_rhodopsin-like"/>
    <property type="match status" value="1"/>
</dbReference>
<feature type="transmembrane region" description="Helical" evidence="5">
    <location>
        <begin position="96"/>
        <end position="116"/>
    </location>
</feature>
<dbReference type="Gene3D" id="1.20.1070.10">
    <property type="entry name" value="Rhodopsin 7-helix transmembrane proteins"/>
    <property type="match status" value="1"/>
</dbReference>